<reference evidence="2 3" key="1">
    <citation type="submission" date="2024-03" db="EMBL/GenBank/DDBJ databases">
        <title>The Acrasis kona genome and developmental transcriptomes reveal deep origins of eukaryotic multicellular pathways.</title>
        <authorList>
            <person name="Sheikh S."/>
            <person name="Fu C.-J."/>
            <person name="Brown M.W."/>
            <person name="Baldauf S.L."/>
        </authorList>
    </citation>
    <scope>NUCLEOTIDE SEQUENCE [LARGE SCALE GENOMIC DNA]</scope>
    <source>
        <strain evidence="2 3">ATCC MYA-3509</strain>
    </source>
</reference>
<name>A0AAW2ZN77_9EUKA</name>
<comment type="caution">
    <text evidence="2">The sequence shown here is derived from an EMBL/GenBank/DDBJ whole genome shotgun (WGS) entry which is preliminary data.</text>
</comment>
<dbReference type="GO" id="GO:0006629">
    <property type="term" value="P:lipid metabolic process"/>
    <property type="evidence" value="ECO:0007669"/>
    <property type="project" value="InterPro"/>
</dbReference>
<proteinExistence type="predicted"/>
<dbReference type="Pfam" id="PF16670">
    <property type="entry name" value="PI-PLC-C1"/>
    <property type="match status" value="1"/>
</dbReference>
<dbReference type="InterPro" id="IPR017946">
    <property type="entry name" value="PLC-like_Pdiesterase_TIM-brl"/>
</dbReference>
<dbReference type="Proteomes" id="UP001431209">
    <property type="component" value="Unassembled WGS sequence"/>
</dbReference>
<dbReference type="EMBL" id="JAOPGA020001709">
    <property type="protein sequence ID" value="KAL0490699.1"/>
    <property type="molecule type" value="Genomic_DNA"/>
</dbReference>
<feature type="transmembrane region" description="Helical" evidence="1">
    <location>
        <begin position="34"/>
        <end position="60"/>
    </location>
</feature>
<evidence type="ECO:0000313" key="3">
    <source>
        <dbReference type="Proteomes" id="UP001431209"/>
    </source>
</evidence>
<gene>
    <name evidence="2" type="ORF">AKO1_009654</name>
</gene>
<dbReference type="AlphaFoldDB" id="A0AAW2ZN77"/>
<dbReference type="InterPro" id="IPR032075">
    <property type="entry name" value="PI-PLC-C1"/>
</dbReference>
<protein>
    <submittedName>
        <fullName evidence="2">Uncharacterized protein</fullName>
    </submittedName>
</protein>
<organism evidence="2 3">
    <name type="scientific">Acrasis kona</name>
    <dbReference type="NCBI Taxonomy" id="1008807"/>
    <lineage>
        <taxon>Eukaryota</taxon>
        <taxon>Discoba</taxon>
        <taxon>Heterolobosea</taxon>
        <taxon>Tetramitia</taxon>
        <taxon>Eutetramitia</taxon>
        <taxon>Acrasidae</taxon>
        <taxon>Acrasis</taxon>
    </lineage>
</organism>
<keyword evidence="1" id="KW-0812">Transmembrane</keyword>
<accession>A0AAW2ZN77</accession>
<dbReference type="GO" id="GO:0008081">
    <property type="term" value="F:phosphoric diester hydrolase activity"/>
    <property type="evidence" value="ECO:0007669"/>
    <property type="project" value="InterPro"/>
</dbReference>
<keyword evidence="1" id="KW-1133">Transmembrane helix</keyword>
<dbReference type="SUPFAM" id="SSF51695">
    <property type="entry name" value="PLC-like phosphodiesterases"/>
    <property type="match status" value="1"/>
</dbReference>
<sequence length="374" mass="42675">MTATALRLVEGHIPVELVAECLVYKRRPLLMKKIAVVVALFVFITTGASLVVTGSLFALWANSPYGRCKPIPNRYLNEEMAKTIVPFDDQDFGKLSINHLQYLGTHNSFRVAMEIPYIAKFGYSHDKLTFQANYGVRHYELDSHYDSHNKRWVVYHLAVIDDRSNCGDCLSDCLSELKTWSDNNKNHTVMIIYLEPKTKLNARPYCISKDDGNIFLRKESEVLSVFPLQQIIVPDQIKGNYSTLSQAVINRGWPSVESTRGKFLFVMNLWSENMHCKQYYKDKKHPLFFMRTSTPDDPHAAFFEMPSHGNKEVIKNHLSKNFFVRTGVVTKSMIRSSVDYGAQLLSVDFLDSNLPRTTRCNPVNSPANCTLSNA</sequence>
<evidence type="ECO:0000313" key="2">
    <source>
        <dbReference type="EMBL" id="KAL0490699.1"/>
    </source>
</evidence>
<evidence type="ECO:0000256" key="1">
    <source>
        <dbReference type="SAM" id="Phobius"/>
    </source>
</evidence>
<dbReference type="Gene3D" id="3.20.20.190">
    <property type="entry name" value="Phosphatidylinositol (PI) phosphodiesterase"/>
    <property type="match status" value="1"/>
</dbReference>
<keyword evidence="3" id="KW-1185">Reference proteome</keyword>
<keyword evidence="1" id="KW-0472">Membrane</keyword>